<dbReference type="SUPFAM" id="SSF52540">
    <property type="entry name" value="P-loop containing nucleoside triphosphate hydrolases"/>
    <property type="match status" value="1"/>
</dbReference>
<dbReference type="CDD" id="cd19500">
    <property type="entry name" value="RecA-like_Lon"/>
    <property type="match status" value="1"/>
</dbReference>
<dbReference type="Proteomes" id="UP000184488">
    <property type="component" value="Unassembled WGS sequence"/>
</dbReference>
<keyword evidence="5 10" id="KW-0378">Hydrolase</keyword>
<keyword evidence="3 10" id="KW-0645">Protease</keyword>
<dbReference type="Gene3D" id="3.40.50.300">
    <property type="entry name" value="P-loop containing nucleotide triphosphate hydrolases"/>
    <property type="match status" value="1"/>
</dbReference>
<dbReference type="InterPro" id="IPR003959">
    <property type="entry name" value="ATPase_AAA_core"/>
</dbReference>
<dbReference type="InterPro" id="IPR015947">
    <property type="entry name" value="PUA-like_sf"/>
</dbReference>
<feature type="domain" description="Lon proteolytic" evidence="16">
    <location>
        <begin position="626"/>
        <end position="807"/>
    </location>
</feature>
<evidence type="ECO:0000313" key="18">
    <source>
        <dbReference type="EMBL" id="SHJ15552.1"/>
    </source>
</evidence>
<evidence type="ECO:0000256" key="15">
    <source>
        <dbReference type="RuleBase" id="RU000591"/>
    </source>
</evidence>
<dbReference type="InterPro" id="IPR027543">
    <property type="entry name" value="Lon_bac"/>
</dbReference>
<dbReference type="PROSITE" id="PS51786">
    <property type="entry name" value="LON_PROTEOLYTIC"/>
    <property type="match status" value="1"/>
</dbReference>
<dbReference type="Pfam" id="PF00004">
    <property type="entry name" value="AAA"/>
    <property type="match status" value="1"/>
</dbReference>
<evidence type="ECO:0000256" key="2">
    <source>
        <dbReference type="ARBA" id="ARBA00022490"/>
    </source>
</evidence>
<dbReference type="NCBIfam" id="TIGR00763">
    <property type="entry name" value="lon"/>
    <property type="match status" value="1"/>
</dbReference>
<dbReference type="InterPro" id="IPR054594">
    <property type="entry name" value="Lon_lid"/>
</dbReference>
<sequence>MSQQKIITLDSLSLQEIDAEADLIPLLTPEDEEEMNNEELPSDLPILPLRNTVLFPGVVIPITAGRDKSIKLLNDANASDKIIGVVSQKNEEDEDPNESQINKVGTVARILRILKMPDGNVTVILQGKKRFEIDKITATEPYLKASIKEVAEERPKDKDKEFQAIIDSVRELAIQIIKESPNIPTEATFAIKNIESNSFLVNFVSSNMNLTVVEKQELLEVNKLKDRALNTLKHMNIELQKLELKNDIQSKVRFDLDQQQREYFLQQQMKTIQEELGGVSHEAEIEEMKSKANDMDWDAKTRKHFDKEISKLQRTNPNSPDFGIQRNYLELFLELPWNKFSKDNFDLKRAQKILDRDHFGLDDVKKRIIEHLAVLKLRNDMKSPILCLTGPPGVGKTSIGKSVAEALGREYVRMSLGGLRDEAEIRGHRKTYIGAMPGRIIQSLKKAGTSNPVFILDEIDKLSVSNHGDPSSALLEVLDPEQNKEFYDNFLEMGFDLSKVMFIATSNNIANVQPALRDRMEIITMTGYTIEEKIEIAKQHLVPKQIKEHGLDNTQVVIGKKQIEKIVEGYTRESGVRGLEKKIAQVVRNTAKSIALEEEYNVKVTDEDIVNVLGPAKLERDKYENNDTAGVVTGLAWTSVGGDILFIESIISEGKGTLTFTGNMGTVMKESITIAMEYVKANASKLGINTEIFTKYNIHVHIPEGATPKDGPSAGIAMLTSLVSLLTQRKVKKNLAMTGEITLRGRVLPVGGIKEKILAAKRAKIKEIILSAENRKDIEEIKKEYVQGLTFHFVNDMQEVLELAITKDKVKFAKTL</sequence>
<accession>A0A1M6H067</accession>
<protein>
    <recommendedName>
        <fullName evidence="10 11">Lon protease</fullName>
        <ecNumber evidence="10 11">3.4.21.53</ecNumber>
    </recommendedName>
    <alternativeName>
        <fullName evidence="10">ATP-dependent protease La</fullName>
    </alternativeName>
</protein>
<dbReference type="EMBL" id="FQZI01000006">
    <property type="protein sequence ID" value="SHJ15552.1"/>
    <property type="molecule type" value="Genomic_DNA"/>
</dbReference>
<dbReference type="Pfam" id="PF02190">
    <property type="entry name" value="LON_substr_bdg"/>
    <property type="match status" value="1"/>
</dbReference>
<comment type="subcellular location">
    <subcellularLocation>
        <location evidence="1 10 11">Cytoplasm</location>
    </subcellularLocation>
</comment>
<evidence type="ECO:0000256" key="11">
    <source>
        <dbReference type="PIRNR" id="PIRNR001174"/>
    </source>
</evidence>
<comment type="catalytic activity">
    <reaction evidence="9 10 11 14">
        <text>Hydrolysis of proteins in presence of ATP.</text>
        <dbReference type="EC" id="3.4.21.53"/>
    </reaction>
</comment>
<dbReference type="InterPro" id="IPR004815">
    <property type="entry name" value="Lon_bac/euk-typ"/>
</dbReference>
<dbReference type="GO" id="GO:0043565">
    <property type="term" value="F:sequence-specific DNA binding"/>
    <property type="evidence" value="ECO:0007669"/>
    <property type="project" value="UniProtKB-UniRule"/>
</dbReference>
<evidence type="ECO:0000259" key="17">
    <source>
        <dbReference type="PROSITE" id="PS51787"/>
    </source>
</evidence>
<dbReference type="InterPro" id="IPR046336">
    <property type="entry name" value="Lon_prtase_N_sf"/>
</dbReference>
<evidence type="ECO:0000256" key="6">
    <source>
        <dbReference type="ARBA" id="ARBA00022825"/>
    </source>
</evidence>
<keyword evidence="2 10" id="KW-0963">Cytoplasm</keyword>
<comment type="subunit">
    <text evidence="10 11">Homohexamer. Organized in a ring with a central cavity.</text>
</comment>
<dbReference type="OrthoDB" id="9803599at2"/>
<reference evidence="19" key="1">
    <citation type="submission" date="2016-11" db="EMBL/GenBank/DDBJ databases">
        <authorList>
            <person name="Varghese N."/>
            <person name="Submissions S."/>
        </authorList>
    </citation>
    <scope>NUCLEOTIDE SEQUENCE [LARGE SCALE GENOMIC DNA]</scope>
    <source>
        <strain evidence="19">DSM 18829</strain>
    </source>
</reference>
<dbReference type="InterPro" id="IPR008268">
    <property type="entry name" value="Peptidase_S16_AS"/>
</dbReference>
<keyword evidence="4 10" id="KW-0547">Nucleotide-binding</keyword>
<dbReference type="SUPFAM" id="SSF88697">
    <property type="entry name" value="PUA domain-like"/>
    <property type="match status" value="1"/>
</dbReference>
<dbReference type="InterPro" id="IPR008269">
    <property type="entry name" value="Lon_proteolytic"/>
</dbReference>
<dbReference type="SMART" id="SM00464">
    <property type="entry name" value="LON"/>
    <property type="match status" value="1"/>
</dbReference>
<dbReference type="GO" id="GO:0005737">
    <property type="term" value="C:cytoplasm"/>
    <property type="evidence" value="ECO:0007669"/>
    <property type="project" value="UniProtKB-SubCell"/>
</dbReference>
<feature type="binding site" evidence="10 13">
    <location>
        <begin position="390"/>
        <end position="397"/>
    </location>
    <ligand>
        <name>ATP</name>
        <dbReference type="ChEBI" id="CHEBI:30616"/>
    </ligand>
</feature>
<keyword evidence="19" id="KW-1185">Reference proteome</keyword>
<evidence type="ECO:0000256" key="3">
    <source>
        <dbReference type="ARBA" id="ARBA00022670"/>
    </source>
</evidence>
<dbReference type="GO" id="GO:0034605">
    <property type="term" value="P:cellular response to heat"/>
    <property type="evidence" value="ECO:0007669"/>
    <property type="project" value="UniProtKB-UniRule"/>
</dbReference>
<comment type="induction">
    <text evidence="10">By heat shock.</text>
</comment>
<gene>
    <name evidence="10" type="primary">lon</name>
    <name evidence="18" type="ORF">SAMN05444363_2830</name>
</gene>
<dbReference type="GO" id="GO:0004176">
    <property type="term" value="F:ATP-dependent peptidase activity"/>
    <property type="evidence" value="ECO:0007669"/>
    <property type="project" value="UniProtKB-UniRule"/>
</dbReference>
<dbReference type="PIRSF" id="PIRSF001174">
    <property type="entry name" value="Lon_proteas"/>
    <property type="match status" value="1"/>
</dbReference>
<dbReference type="Pfam" id="PF05362">
    <property type="entry name" value="Lon_C"/>
    <property type="match status" value="1"/>
</dbReference>
<dbReference type="InterPro" id="IPR027417">
    <property type="entry name" value="P-loop_NTPase"/>
</dbReference>
<evidence type="ECO:0000256" key="9">
    <source>
        <dbReference type="ARBA" id="ARBA00050665"/>
    </source>
</evidence>
<dbReference type="PRINTS" id="PR00830">
    <property type="entry name" value="ENDOLAPTASE"/>
</dbReference>
<comment type="similarity">
    <text evidence="10 11 14 15">Belongs to the peptidase S16 family.</text>
</comment>
<keyword evidence="6 10" id="KW-0720">Serine protease</keyword>
<dbReference type="Gene3D" id="1.20.5.5270">
    <property type="match status" value="1"/>
</dbReference>
<dbReference type="InterPro" id="IPR014721">
    <property type="entry name" value="Ribsml_uS5_D2-typ_fold_subgr"/>
</dbReference>
<comment type="function">
    <text evidence="10">ATP-dependent serine protease that mediates the selective degradation of mutant and abnormal proteins as well as certain short-lived regulatory proteins. Required for cellular homeostasis and for survival from DNA damage and developmental changes induced by stress. Degrades polypeptides processively to yield small peptide fragments that are 5 to 10 amino acids long. Binds to DNA in a double-stranded, site-specific manner.</text>
</comment>
<evidence type="ECO:0000256" key="7">
    <source>
        <dbReference type="ARBA" id="ARBA00022840"/>
    </source>
</evidence>
<evidence type="ECO:0000256" key="8">
    <source>
        <dbReference type="ARBA" id="ARBA00023016"/>
    </source>
</evidence>
<dbReference type="GO" id="GO:0006515">
    <property type="term" value="P:protein quality control for misfolded or incompletely synthesized proteins"/>
    <property type="evidence" value="ECO:0007669"/>
    <property type="project" value="UniProtKB-UniRule"/>
</dbReference>
<dbReference type="Gene3D" id="1.20.58.1480">
    <property type="match status" value="1"/>
</dbReference>
<evidence type="ECO:0000256" key="12">
    <source>
        <dbReference type="PIRSR" id="PIRSR001174-1"/>
    </source>
</evidence>
<dbReference type="GO" id="GO:0016887">
    <property type="term" value="F:ATP hydrolysis activity"/>
    <property type="evidence" value="ECO:0007669"/>
    <property type="project" value="UniProtKB-UniRule"/>
</dbReference>
<name>A0A1M6H067_9FLAO</name>
<evidence type="ECO:0000256" key="14">
    <source>
        <dbReference type="PROSITE-ProRule" id="PRU01122"/>
    </source>
</evidence>
<organism evidence="18 19">
    <name type="scientific">Flavobacterium terrae</name>
    <dbReference type="NCBI Taxonomy" id="415425"/>
    <lineage>
        <taxon>Bacteria</taxon>
        <taxon>Pseudomonadati</taxon>
        <taxon>Bacteroidota</taxon>
        <taxon>Flavobacteriia</taxon>
        <taxon>Flavobacteriales</taxon>
        <taxon>Flavobacteriaceae</taxon>
        <taxon>Flavobacterium</taxon>
    </lineage>
</organism>
<proteinExistence type="evidence at transcript level"/>
<dbReference type="AlphaFoldDB" id="A0A1M6H067"/>
<dbReference type="InterPro" id="IPR020568">
    <property type="entry name" value="Ribosomal_Su5_D2-typ_SF"/>
</dbReference>
<dbReference type="SUPFAM" id="SSF54211">
    <property type="entry name" value="Ribosomal protein S5 domain 2-like"/>
    <property type="match status" value="1"/>
</dbReference>
<evidence type="ECO:0000259" key="16">
    <source>
        <dbReference type="PROSITE" id="PS51786"/>
    </source>
</evidence>
<dbReference type="PROSITE" id="PS01046">
    <property type="entry name" value="LON_SER"/>
    <property type="match status" value="1"/>
</dbReference>
<dbReference type="InterPro" id="IPR003111">
    <property type="entry name" value="Lon_prtase_N"/>
</dbReference>
<keyword evidence="7 10" id="KW-0067">ATP-binding</keyword>
<dbReference type="GO" id="GO:0004252">
    <property type="term" value="F:serine-type endopeptidase activity"/>
    <property type="evidence" value="ECO:0007669"/>
    <property type="project" value="UniProtKB-UniRule"/>
</dbReference>
<feature type="active site" evidence="10 12">
    <location>
        <position position="713"/>
    </location>
</feature>
<keyword evidence="8 10" id="KW-0346">Stress response</keyword>
<dbReference type="InterPro" id="IPR027065">
    <property type="entry name" value="Lon_Prtase"/>
</dbReference>
<evidence type="ECO:0000256" key="5">
    <source>
        <dbReference type="ARBA" id="ARBA00022801"/>
    </source>
</evidence>
<dbReference type="STRING" id="415425.SAMN05444363_2830"/>
<evidence type="ECO:0000256" key="1">
    <source>
        <dbReference type="ARBA" id="ARBA00004496"/>
    </source>
</evidence>
<feature type="domain" description="Lon N-terminal" evidence="17">
    <location>
        <begin position="44"/>
        <end position="239"/>
    </location>
</feature>
<dbReference type="Gene3D" id="2.30.130.40">
    <property type="entry name" value="LON domain-like"/>
    <property type="match status" value="1"/>
</dbReference>
<feature type="active site" evidence="10 12">
    <location>
        <position position="756"/>
    </location>
</feature>
<evidence type="ECO:0000313" key="19">
    <source>
        <dbReference type="Proteomes" id="UP000184488"/>
    </source>
</evidence>
<dbReference type="InterPro" id="IPR003593">
    <property type="entry name" value="AAA+_ATPase"/>
</dbReference>
<evidence type="ECO:0000256" key="13">
    <source>
        <dbReference type="PIRSR" id="PIRSR001174-2"/>
    </source>
</evidence>
<dbReference type="GO" id="GO:0005524">
    <property type="term" value="F:ATP binding"/>
    <property type="evidence" value="ECO:0007669"/>
    <property type="project" value="UniProtKB-UniRule"/>
</dbReference>
<evidence type="ECO:0000256" key="4">
    <source>
        <dbReference type="ARBA" id="ARBA00022741"/>
    </source>
</evidence>
<dbReference type="Pfam" id="PF22667">
    <property type="entry name" value="Lon_lid"/>
    <property type="match status" value="1"/>
</dbReference>
<dbReference type="Gene3D" id="1.10.8.60">
    <property type="match status" value="1"/>
</dbReference>
<dbReference type="SMART" id="SM00382">
    <property type="entry name" value="AAA"/>
    <property type="match status" value="1"/>
</dbReference>
<dbReference type="RefSeq" id="WP_073312148.1">
    <property type="nucleotide sequence ID" value="NZ_FQZI01000006.1"/>
</dbReference>
<evidence type="ECO:0000256" key="10">
    <source>
        <dbReference type="HAMAP-Rule" id="MF_01973"/>
    </source>
</evidence>
<dbReference type="EC" id="3.4.21.53" evidence="10 11"/>
<dbReference type="HAMAP" id="MF_01973">
    <property type="entry name" value="lon_bact"/>
    <property type="match status" value="1"/>
</dbReference>
<dbReference type="FunFam" id="3.40.50.300:FF:000021">
    <property type="entry name" value="Lon protease homolog"/>
    <property type="match status" value="1"/>
</dbReference>
<dbReference type="Gene3D" id="3.30.230.10">
    <property type="match status" value="1"/>
</dbReference>
<dbReference type="PANTHER" id="PTHR10046">
    <property type="entry name" value="ATP DEPENDENT LON PROTEASE FAMILY MEMBER"/>
    <property type="match status" value="1"/>
</dbReference>
<dbReference type="PROSITE" id="PS51787">
    <property type="entry name" value="LON_N"/>
    <property type="match status" value="1"/>
</dbReference>